<dbReference type="PANTHER" id="PTHR47123">
    <property type="entry name" value="F-BOX PROTEIN SKIP23"/>
    <property type="match status" value="1"/>
</dbReference>
<protein>
    <submittedName>
        <fullName evidence="3">F-box/kelch-repeat protein</fullName>
    </submittedName>
</protein>
<reference evidence="3 4" key="1">
    <citation type="submission" date="2024-04" db="EMBL/GenBank/DDBJ databases">
        <title>Genome assembly C_amara_ONT_v2.</title>
        <authorList>
            <person name="Yant L."/>
            <person name="Moore C."/>
            <person name="Slenker M."/>
        </authorList>
    </citation>
    <scope>NUCLEOTIDE SEQUENCE [LARGE SCALE GENOMIC DNA]</scope>
    <source>
        <tissue evidence="3">Leaf</tissue>
    </source>
</reference>
<sequence length="428" mass="48418">MAESATEKMKKSLLECSLLLENQPHSSDCVSKLQPSPSPSPSGTKENTLSMPDWSYLPKDLLHIISKKLEDEEDCFNVIHARSVCHTWRSTFAFPSCLLRQSYSFPPIVDYQSNEFPTLEKIPLFLFRVRAVSPSLYYMGVLCQDESEDHTELPSPIQCLVKVKIPGSYPTLMKTLDCQILSMGHKYRMIDCISIDYRGMAFLALNKEGGGGGGEFVALLNCTRGFFVFRSAEMRWMRLQQISVATCYEVATFRGRFYAVFLNGDIFVIDPHSLEVTPLRHSQPLISFNHLVPSGNDELFLLEKIIPVFPDILRTDRGRLTCRVSRLNKEAGEWVVVSDLGDRVLFIGEQGNLCCSAKEFPDGCGVSGNSILFTNSPGNVIYFYKYGVHTEYAEGDLNFWRYSREYGVRVLYKSPPLVALQIERNSPV</sequence>
<feature type="domain" description="KIB1-4 beta-propeller" evidence="2">
    <location>
        <begin position="147"/>
        <end position="382"/>
    </location>
</feature>
<proteinExistence type="predicted"/>
<evidence type="ECO:0000256" key="1">
    <source>
        <dbReference type="SAM" id="MobiDB-lite"/>
    </source>
</evidence>
<evidence type="ECO:0000259" key="2">
    <source>
        <dbReference type="Pfam" id="PF03478"/>
    </source>
</evidence>
<feature type="region of interest" description="Disordered" evidence="1">
    <location>
        <begin position="26"/>
        <end position="51"/>
    </location>
</feature>
<dbReference type="Pfam" id="PF03478">
    <property type="entry name" value="Beta-prop_KIB1-4"/>
    <property type="match status" value="1"/>
</dbReference>
<dbReference type="InterPro" id="IPR051304">
    <property type="entry name" value="SCF_F-box_domain"/>
</dbReference>
<gene>
    <name evidence="3" type="ORF">V5N11_019944</name>
</gene>
<evidence type="ECO:0000313" key="4">
    <source>
        <dbReference type="Proteomes" id="UP001558713"/>
    </source>
</evidence>
<dbReference type="InterPro" id="IPR036047">
    <property type="entry name" value="F-box-like_dom_sf"/>
</dbReference>
<dbReference type="Proteomes" id="UP001558713">
    <property type="component" value="Unassembled WGS sequence"/>
</dbReference>
<dbReference type="InterPro" id="IPR005174">
    <property type="entry name" value="KIB1-4_b-propeller"/>
</dbReference>
<dbReference type="PANTHER" id="PTHR47123:SF24">
    <property type="entry name" value="LOW PROTEIN: F-BOX_KELCH-REPEAT PROTEIN"/>
    <property type="match status" value="1"/>
</dbReference>
<dbReference type="AlphaFoldDB" id="A0ABD1ACN1"/>
<dbReference type="SUPFAM" id="SSF81383">
    <property type="entry name" value="F-box domain"/>
    <property type="match status" value="1"/>
</dbReference>
<evidence type="ECO:0000313" key="3">
    <source>
        <dbReference type="EMBL" id="KAL1204553.1"/>
    </source>
</evidence>
<name>A0ABD1ACN1_CARAN</name>
<keyword evidence="4" id="KW-1185">Reference proteome</keyword>
<accession>A0ABD1ACN1</accession>
<organism evidence="3 4">
    <name type="scientific">Cardamine amara subsp. amara</name>
    <dbReference type="NCBI Taxonomy" id="228776"/>
    <lineage>
        <taxon>Eukaryota</taxon>
        <taxon>Viridiplantae</taxon>
        <taxon>Streptophyta</taxon>
        <taxon>Embryophyta</taxon>
        <taxon>Tracheophyta</taxon>
        <taxon>Spermatophyta</taxon>
        <taxon>Magnoliopsida</taxon>
        <taxon>eudicotyledons</taxon>
        <taxon>Gunneridae</taxon>
        <taxon>Pentapetalae</taxon>
        <taxon>rosids</taxon>
        <taxon>malvids</taxon>
        <taxon>Brassicales</taxon>
        <taxon>Brassicaceae</taxon>
        <taxon>Cardamineae</taxon>
        <taxon>Cardamine</taxon>
    </lineage>
</organism>
<dbReference type="EMBL" id="JBANAX010000533">
    <property type="protein sequence ID" value="KAL1204553.1"/>
    <property type="molecule type" value="Genomic_DNA"/>
</dbReference>
<comment type="caution">
    <text evidence="3">The sequence shown here is derived from an EMBL/GenBank/DDBJ whole genome shotgun (WGS) entry which is preliminary data.</text>
</comment>